<dbReference type="Proteomes" id="UP000272706">
    <property type="component" value="Unassembled WGS sequence"/>
</dbReference>
<evidence type="ECO:0000313" key="1">
    <source>
        <dbReference type="EMBL" id="RJT28897.1"/>
    </source>
</evidence>
<keyword evidence="2" id="KW-1185">Reference proteome</keyword>
<reference evidence="1 2" key="1">
    <citation type="submission" date="2018-09" db="EMBL/GenBank/DDBJ databases">
        <title>Mesorhizobium carmichaelinearum sp. nov. isolated from Carmichaelinea spp. root nodules in New Zealand.</title>
        <authorList>
            <person name="De Meyer S.E."/>
        </authorList>
    </citation>
    <scope>NUCLEOTIDE SEQUENCE [LARGE SCALE GENOMIC DNA]</scope>
    <source>
        <strain evidence="1 2">ICMP19557</strain>
    </source>
</reference>
<evidence type="ECO:0000313" key="2">
    <source>
        <dbReference type="Proteomes" id="UP000272706"/>
    </source>
</evidence>
<dbReference type="AlphaFoldDB" id="A0A3A5K1C1"/>
<sequence>MSTEWPKRIRSRAAKLKNGNALLALAEESPILSEMRRRIMNGEKPVTALSGEMVERFGQEDAEHHGLRQLAGEATAFMVESMLGAVRSSGSRKILDDQVFTSGTPFRIPRQTRETVLAEPLATELLVRHLTDAALADLAAILAAEQERRLTT</sequence>
<gene>
    <name evidence="1" type="ORF">D3227_33370</name>
</gene>
<organism evidence="1 2">
    <name type="scientific">Mesorhizobium waimense</name>
    <dbReference type="NCBI Taxonomy" id="1300307"/>
    <lineage>
        <taxon>Bacteria</taxon>
        <taxon>Pseudomonadati</taxon>
        <taxon>Pseudomonadota</taxon>
        <taxon>Alphaproteobacteria</taxon>
        <taxon>Hyphomicrobiales</taxon>
        <taxon>Phyllobacteriaceae</taxon>
        <taxon>Mesorhizobium</taxon>
    </lineage>
</organism>
<protein>
    <submittedName>
        <fullName evidence="1">Uncharacterized protein</fullName>
    </submittedName>
</protein>
<dbReference type="RefSeq" id="WP_120018415.1">
    <property type="nucleotide sequence ID" value="NZ_QZWZ01000048.1"/>
</dbReference>
<dbReference type="OrthoDB" id="9831655at2"/>
<dbReference type="EMBL" id="QZWZ01000048">
    <property type="protein sequence ID" value="RJT28897.1"/>
    <property type="molecule type" value="Genomic_DNA"/>
</dbReference>
<name>A0A3A5K1C1_9HYPH</name>
<accession>A0A3A5K1C1</accession>
<comment type="caution">
    <text evidence="1">The sequence shown here is derived from an EMBL/GenBank/DDBJ whole genome shotgun (WGS) entry which is preliminary data.</text>
</comment>
<proteinExistence type="predicted"/>